<reference evidence="6" key="1">
    <citation type="submission" date="2019-06" db="EMBL/GenBank/DDBJ databases">
        <authorList>
            <person name="Zheng W."/>
        </authorList>
    </citation>
    <scope>NUCLEOTIDE SEQUENCE</scope>
    <source>
        <strain evidence="6">QDHG01</strain>
    </source>
</reference>
<comment type="similarity">
    <text evidence="2 3">Belongs to the peptidase M14 family.</text>
</comment>
<keyword evidence="7" id="KW-1185">Reference proteome</keyword>
<dbReference type="OrthoDB" id="10253041at2759"/>
<name>A0A8J8T9J0_HALGN</name>
<dbReference type="GO" id="GO:0004181">
    <property type="term" value="F:metallocarboxypeptidase activity"/>
    <property type="evidence" value="ECO:0007669"/>
    <property type="project" value="InterPro"/>
</dbReference>
<evidence type="ECO:0000256" key="1">
    <source>
        <dbReference type="ARBA" id="ARBA00001947"/>
    </source>
</evidence>
<dbReference type="InterPro" id="IPR050821">
    <property type="entry name" value="Cytosolic_carboxypeptidase"/>
</dbReference>
<evidence type="ECO:0000256" key="2">
    <source>
        <dbReference type="ARBA" id="ARBA00005988"/>
    </source>
</evidence>
<dbReference type="PANTHER" id="PTHR12756:SF11">
    <property type="entry name" value="CYTOSOLIC CARBOXYPEPTIDASE 1"/>
    <property type="match status" value="1"/>
</dbReference>
<feature type="region of interest" description="Disordered" evidence="4">
    <location>
        <begin position="329"/>
        <end position="471"/>
    </location>
</feature>
<evidence type="ECO:0000256" key="4">
    <source>
        <dbReference type="SAM" id="MobiDB-lite"/>
    </source>
</evidence>
<feature type="region of interest" description="Disordered" evidence="4">
    <location>
        <begin position="906"/>
        <end position="928"/>
    </location>
</feature>
<dbReference type="PANTHER" id="PTHR12756">
    <property type="entry name" value="CYTOSOLIC CARBOXYPEPTIDASE"/>
    <property type="match status" value="1"/>
</dbReference>
<feature type="compositionally biased region" description="Acidic residues" evidence="4">
    <location>
        <begin position="429"/>
        <end position="444"/>
    </location>
</feature>
<feature type="active site" description="Proton donor/acceptor" evidence="3">
    <location>
        <position position="232"/>
    </location>
</feature>
<feature type="compositionally biased region" description="Polar residues" evidence="4">
    <location>
        <begin position="906"/>
        <end position="917"/>
    </location>
</feature>
<feature type="domain" description="Peptidase M14" evidence="5">
    <location>
        <begin position="1"/>
        <end position="260"/>
    </location>
</feature>
<evidence type="ECO:0000313" key="6">
    <source>
        <dbReference type="EMBL" id="TNV87557.1"/>
    </source>
</evidence>
<dbReference type="PROSITE" id="PS52035">
    <property type="entry name" value="PEPTIDASE_M14"/>
    <property type="match status" value="1"/>
</dbReference>
<evidence type="ECO:0000313" key="7">
    <source>
        <dbReference type="Proteomes" id="UP000785679"/>
    </source>
</evidence>
<dbReference type="SUPFAM" id="SSF53187">
    <property type="entry name" value="Zn-dependent exopeptidases"/>
    <property type="match status" value="1"/>
</dbReference>
<dbReference type="EMBL" id="RRYP01000357">
    <property type="protein sequence ID" value="TNV87557.1"/>
    <property type="molecule type" value="Genomic_DNA"/>
</dbReference>
<organism evidence="6 7">
    <name type="scientific">Halteria grandinella</name>
    <dbReference type="NCBI Taxonomy" id="5974"/>
    <lineage>
        <taxon>Eukaryota</taxon>
        <taxon>Sar</taxon>
        <taxon>Alveolata</taxon>
        <taxon>Ciliophora</taxon>
        <taxon>Intramacronucleata</taxon>
        <taxon>Spirotrichea</taxon>
        <taxon>Stichotrichia</taxon>
        <taxon>Sporadotrichida</taxon>
        <taxon>Halteriidae</taxon>
        <taxon>Halteria</taxon>
    </lineage>
</organism>
<proteinExistence type="inferred from homology"/>
<feature type="region of interest" description="Disordered" evidence="4">
    <location>
        <begin position="1206"/>
        <end position="1245"/>
    </location>
</feature>
<accession>A0A8J8T9J0</accession>
<comment type="cofactor">
    <cofactor evidence="1">
        <name>Zn(2+)</name>
        <dbReference type="ChEBI" id="CHEBI:29105"/>
    </cofactor>
</comment>
<feature type="region of interest" description="Disordered" evidence="4">
    <location>
        <begin position="997"/>
        <end position="1021"/>
    </location>
</feature>
<dbReference type="Gene3D" id="3.40.630.10">
    <property type="entry name" value="Zn peptidases"/>
    <property type="match status" value="1"/>
</dbReference>
<feature type="compositionally biased region" description="Polar residues" evidence="4">
    <location>
        <begin position="1208"/>
        <end position="1243"/>
    </location>
</feature>
<gene>
    <name evidence="6" type="ORF">FGO68_gene17203</name>
</gene>
<feature type="compositionally biased region" description="Polar residues" evidence="4">
    <location>
        <begin position="997"/>
        <end position="1014"/>
    </location>
</feature>
<sequence length="1520" mass="171949">MLSNFIKAIETIQAKDENIKSSNIFKKESLGKSLSGVEIPLLTITDFSEKNSRKKTIVMVGRLHPGETHSSWLIHGFIRFLLSDSPKARELRKKCVFKIVPMLNPDGVIIGNYRCTLAGCDMNRNFGDSQTAQRLNPETLLFKKMAKQQNRTAFFFDVHSHSSKKSIFIYGPYFPLHSEHYLKIRVMPRLLAEKTTMFRYYSCRFRNEKHKMHCSRLTIFRECNLPQCYTIETSIMGFLSKDRQNVSFGVPSLQYFGEKLGETLLDWFQILEAHQREKIKKAIMMSRQRKTRKRTIIDIIGEEDYMEFRDVIDNQIYLQQQEEEQLVAQESQILKGKKSKKSGSLKRKQTGKSLNRRKTLVGSQMGAGLLSETNKGGDQSVKNRQSSPSKELDNIQVNSIFDIKPQSNMLGEEGKSKKNNSAKKKQESSDEDREEEEEEEDDDYGPSNNHQEPQKLQPKIHPSQKPKPLGMFDILSNATGEQQAVEDINRGFYVPKLAGFEYLEGPELLQKAAKELKVQLKLASTGQRNASIFGSKMNGDILLSNSDLGKFNIQDDDEQFIFEDQAHSQEGDQKIRRLEDIVGDIKKDLIKANSGANNVGIPGASSKFDQDNNQQFYDEKDLDSQRSEGKDEVNDLDAEYDAQMQKMQECLVSYFDNVEEFANMSSSLLSKQVQSQPVKKQPIQPPVQKEVKKALPVEQPIVKVSPIKVSRQPVQASVKHEVFVPQKKEIVFQLKKPAITNFPPEKPAKQSSMIQRQPHIHNYPPQLYPSTQQAYSSQQTYMHYKGSSQSPINQVTTTTTTTIPITDPKDLSFTLMNKTNQEFFDLLQKYVHTKGPVQGMQLSVQSLNMNQAQLQRASSAVGQRQPLMSQSSLFGKHLMNNKQNQQLLHHMQLQQQCTQGGEIISSRNPSGLATTNKPNHHPGGTNISIPRVPMVITSPELENTIVNNNTPSLQLNDSMINIETFQHHSQFGGVKVENLKQRQGLINSSQQLVQHHQLTKGSKGTSGQASLQIKSETESPHKHRKLIEQSKQNYKGAASNNNLLAKAKLQQTERGKKFILMIDGRGVSQGGNESALQNSMSGTQVKQVMGIHQIHHNNNPAQVYENSSLFRHQQNLSKSQTGIPHKKSTHKSRPQSFKPLHLRQTDFSLDNKLNAMSQNNLNFSQVEQQIAEELTPSKRFMHSRHSSNSQQAQLFENGFRMTGGIYNRKTSSPKNNLISDPSPSNLTRQFLSSNTEDSISPQKQRAHTSLMIIPEKNHTNKRDIFLLNASAVNPASFYQPEEDVGEDFVKTDSARFYQHHLNNYLEDSSTGFQIQGINEHSSSPANQRSKFLKPNFKMQSKEAKKNGAGHQYYGSQQQDIIKSASGAAIALHRPSTQSSINPQQESPVKGFRPQNVRIRQSAQQQQQQQQLPMRNQLLIDMFRQANCVSQQASSQQQQRGALVSAVKPNSFIAHISPEKGHSKLSGRGSSAIPMTEVKQRQQPLNRQESGMTFSISPDKRVTTQQQQLSNRIIVPHNATS</sequence>
<dbReference type="InterPro" id="IPR000834">
    <property type="entry name" value="Peptidase_M14"/>
</dbReference>
<dbReference type="Pfam" id="PF00246">
    <property type="entry name" value="Peptidase_M14"/>
    <property type="match status" value="1"/>
</dbReference>
<dbReference type="GO" id="GO:0006508">
    <property type="term" value="P:proteolysis"/>
    <property type="evidence" value="ECO:0007669"/>
    <property type="project" value="InterPro"/>
</dbReference>
<feature type="compositionally biased region" description="Basic residues" evidence="4">
    <location>
        <begin position="335"/>
        <end position="359"/>
    </location>
</feature>
<protein>
    <recommendedName>
        <fullName evidence="5">Peptidase M14 domain-containing protein</fullName>
    </recommendedName>
</protein>
<feature type="compositionally biased region" description="Polar residues" evidence="4">
    <location>
        <begin position="371"/>
        <end position="409"/>
    </location>
</feature>
<dbReference type="Proteomes" id="UP000785679">
    <property type="component" value="Unassembled WGS sequence"/>
</dbReference>
<evidence type="ECO:0000256" key="3">
    <source>
        <dbReference type="PROSITE-ProRule" id="PRU01379"/>
    </source>
</evidence>
<evidence type="ECO:0000259" key="5">
    <source>
        <dbReference type="PROSITE" id="PS52035"/>
    </source>
</evidence>
<comment type="caution">
    <text evidence="6">The sequence shown here is derived from an EMBL/GenBank/DDBJ whole genome shotgun (WGS) entry which is preliminary data.</text>
</comment>
<dbReference type="GO" id="GO:0008270">
    <property type="term" value="F:zinc ion binding"/>
    <property type="evidence" value="ECO:0007669"/>
    <property type="project" value="InterPro"/>
</dbReference>